<accession>A0ABV8IKP5</accession>
<reference evidence="1" key="3">
    <citation type="submission" date="2024-09" db="EMBL/GenBank/DDBJ databases">
        <authorList>
            <person name="Sun Q."/>
            <person name="Mori K."/>
        </authorList>
    </citation>
    <scope>NUCLEOTIDE SEQUENCE</scope>
    <source>
        <strain evidence="1">TBRC 5832</strain>
    </source>
</reference>
<protein>
    <submittedName>
        <fullName evidence="1">Uncharacterized protein</fullName>
    </submittedName>
</protein>
<reference evidence="3" key="2">
    <citation type="journal article" date="2019" name="Int. J. Syst. Evol. Microbiol.">
        <title>The Global Catalogue of Microorganisms (GCM) 10K type strain sequencing project: providing services to taxonomists for standard genome sequencing and annotation.</title>
        <authorList>
            <consortium name="The Broad Institute Genomics Platform"/>
            <consortium name="The Broad Institute Genome Sequencing Center for Infectious Disease"/>
            <person name="Wu L."/>
            <person name="Ma J."/>
        </authorList>
    </citation>
    <scope>NUCLEOTIDE SEQUENCE [LARGE SCALE GENOMIC DNA]</scope>
    <source>
        <strain evidence="3">TBRC 5832</strain>
    </source>
</reference>
<name>A0ABV8IKP5_9ACTN</name>
<dbReference type="EMBL" id="JBHSBL010000002">
    <property type="protein sequence ID" value="MFC4063655.1"/>
    <property type="molecule type" value="Genomic_DNA"/>
</dbReference>
<organism evidence="1 3">
    <name type="scientific">Actinoplanes subglobosus</name>
    <dbReference type="NCBI Taxonomy" id="1547892"/>
    <lineage>
        <taxon>Bacteria</taxon>
        <taxon>Bacillati</taxon>
        <taxon>Actinomycetota</taxon>
        <taxon>Actinomycetes</taxon>
        <taxon>Micromonosporales</taxon>
        <taxon>Micromonosporaceae</taxon>
        <taxon>Actinoplanes</taxon>
    </lineage>
</organism>
<evidence type="ECO:0000313" key="3">
    <source>
        <dbReference type="Proteomes" id="UP001595867"/>
    </source>
</evidence>
<keyword evidence="3" id="KW-1185">Reference proteome</keyword>
<evidence type="ECO:0000313" key="2">
    <source>
        <dbReference type="EMBL" id="MFC4071834.1"/>
    </source>
</evidence>
<dbReference type="Proteomes" id="UP001595867">
    <property type="component" value="Unassembled WGS sequence"/>
</dbReference>
<dbReference type="RefSeq" id="WP_378064690.1">
    <property type="nucleotide sequence ID" value="NZ_JBHSBL010000002.1"/>
</dbReference>
<sequence>MFTEIVRRVMWRRRLRRARAWQEAERTQAAEHSAAVRRILDQTRHAA</sequence>
<reference evidence="1" key="1">
    <citation type="journal article" date="2014" name="Int. J. Syst. Evol. Microbiol.">
        <title>Complete genome of a new Firmicutes species belonging to the dominant human colonic microbiota ('Ruminococcus bicirculans') reveals two chromosomes and a selective capacity to utilize plant glucans.</title>
        <authorList>
            <consortium name="NISC Comparative Sequencing Program"/>
            <person name="Wegmann U."/>
            <person name="Louis P."/>
            <person name="Goesmann A."/>
            <person name="Henrissat B."/>
            <person name="Duncan S.H."/>
            <person name="Flint H.J."/>
        </authorList>
    </citation>
    <scope>NUCLEOTIDE SEQUENCE</scope>
    <source>
        <strain evidence="1">TBRC 5832</strain>
    </source>
</reference>
<dbReference type="EMBL" id="JBHSBL010000029">
    <property type="protein sequence ID" value="MFC4071834.1"/>
    <property type="molecule type" value="Genomic_DNA"/>
</dbReference>
<proteinExistence type="predicted"/>
<gene>
    <name evidence="1" type="ORF">ACFO0C_01835</name>
    <name evidence="2" type="ORF">ACFO0C_43435</name>
</gene>
<comment type="caution">
    <text evidence="1">The sequence shown here is derived from an EMBL/GenBank/DDBJ whole genome shotgun (WGS) entry which is preliminary data.</text>
</comment>
<evidence type="ECO:0000313" key="1">
    <source>
        <dbReference type="EMBL" id="MFC4063655.1"/>
    </source>
</evidence>